<feature type="signal peptide" evidence="1">
    <location>
        <begin position="1"/>
        <end position="23"/>
    </location>
</feature>
<evidence type="ECO:0000256" key="1">
    <source>
        <dbReference type="SAM" id="SignalP"/>
    </source>
</evidence>
<dbReference type="Gene3D" id="2.10.270.10">
    <property type="entry name" value="Cholin Binding"/>
    <property type="match status" value="1"/>
</dbReference>
<dbReference type="AlphaFoldDB" id="A0A7X2TCV6"/>
<dbReference type="EMBL" id="VUMD01000008">
    <property type="protein sequence ID" value="MSS36925.1"/>
    <property type="molecule type" value="Genomic_DNA"/>
</dbReference>
<reference evidence="2 3" key="1">
    <citation type="submission" date="2019-08" db="EMBL/GenBank/DDBJ databases">
        <title>In-depth cultivation of the pig gut microbiome towards novel bacterial diversity and tailored functional studies.</title>
        <authorList>
            <person name="Wylensek D."/>
            <person name="Hitch T.C.A."/>
            <person name="Clavel T."/>
        </authorList>
    </citation>
    <scope>NUCLEOTIDE SEQUENCE [LARGE SCALE GENOMIC DNA]</scope>
    <source>
        <strain evidence="2 3">WCA-389-WT-23D1</strain>
    </source>
</reference>
<keyword evidence="3" id="KW-1185">Reference proteome</keyword>
<organism evidence="2 3">
    <name type="scientific">Clostridium porci</name>
    <dbReference type="NCBI Taxonomy" id="2605778"/>
    <lineage>
        <taxon>Bacteria</taxon>
        <taxon>Bacillati</taxon>
        <taxon>Bacillota</taxon>
        <taxon>Clostridia</taxon>
        <taxon>Eubacteriales</taxon>
        <taxon>Clostridiaceae</taxon>
        <taxon>Clostridium</taxon>
    </lineage>
</organism>
<sequence>MKFTKFAVVTAILSAVMATNVFAGTWSTGKGENQNNWWYDNGDGTYANNGWQWIDGNNDGIAECYYFDTNGWLLTNTVTPDGFNVNADGAWVNNGQVETKVTEQTPNNETSNIDGKYTHIGFYYNGDFIEWKPEEADATVEYYILTEIDQNTVKAEIWGAEVQGSEAILKKDGDSYIFESGKLSDSDIYSELYNDGADLQQYICELRIEGDTLKVKGATSASTIWDGTPTRWQKNDNTVSIFKR</sequence>
<proteinExistence type="predicted"/>
<feature type="chain" id="PRO_5030518849" evidence="1">
    <location>
        <begin position="24"/>
        <end position="244"/>
    </location>
</feature>
<evidence type="ECO:0000313" key="2">
    <source>
        <dbReference type="EMBL" id="MSS36925.1"/>
    </source>
</evidence>
<dbReference type="RefSeq" id="WP_154472372.1">
    <property type="nucleotide sequence ID" value="NZ_VUMD01000008.1"/>
</dbReference>
<evidence type="ECO:0000313" key="3">
    <source>
        <dbReference type="Proteomes" id="UP000429958"/>
    </source>
</evidence>
<accession>A0A7X2TCV6</accession>
<comment type="caution">
    <text evidence="2">The sequence shown here is derived from an EMBL/GenBank/DDBJ whole genome shotgun (WGS) entry which is preliminary data.</text>
</comment>
<dbReference type="Proteomes" id="UP000429958">
    <property type="component" value="Unassembled WGS sequence"/>
</dbReference>
<keyword evidence="1" id="KW-0732">Signal</keyword>
<name>A0A7X2TCV6_9CLOT</name>
<gene>
    <name evidence="2" type="ORF">FYJ39_10130</name>
</gene>
<dbReference type="SUPFAM" id="SSF69360">
    <property type="entry name" value="Cell wall binding repeat"/>
    <property type="match status" value="1"/>
</dbReference>
<protein>
    <submittedName>
        <fullName evidence="2">Uncharacterized protein</fullName>
    </submittedName>
</protein>